<evidence type="ECO:0000256" key="12">
    <source>
        <dbReference type="SAM" id="Phobius"/>
    </source>
</evidence>
<evidence type="ECO:0000259" key="14">
    <source>
        <dbReference type="PROSITE" id="PS51098"/>
    </source>
</evidence>
<dbReference type="Pfam" id="PF00358">
    <property type="entry name" value="PTS_EIIA_1"/>
    <property type="match status" value="1"/>
</dbReference>
<feature type="transmembrane region" description="Helical" evidence="12">
    <location>
        <begin position="118"/>
        <end position="140"/>
    </location>
</feature>
<feature type="transmembrane region" description="Helical" evidence="12">
    <location>
        <begin position="270"/>
        <end position="293"/>
    </location>
</feature>
<dbReference type="PANTHER" id="PTHR30175:SF1">
    <property type="entry name" value="PTS SYSTEM ARBUTIN-, CELLOBIOSE-, AND SALICIN-SPECIFIC EIIBC COMPONENT-RELATED"/>
    <property type="match status" value="1"/>
</dbReference>
<evidence type="ECO:0000256" key="10">
    <source>
        <dbReference type="ARBA" id="ARBA00023136"/>
    </source>
</evidence>
<dbReference type="Proteomes" id="UP001556617">
    <property type="component" value="Unassembled WGS sequence"/>
</dbReference>
<feature type="transmembrane region" description="Helical" evidence="12">
    <location>
        <begin position="427"/>
        <end position="450"/>
    </location>
</feature>
<name>A0ABV3S1M5_9LACO</name>
<keyword evidence="10 12" id="KW-0472">Membrane</keyword>
<dbReference type="PANTHER" id="PTHR30175">
    <property type="entry name" value="PHOSPHOTRANSFERASE SYSTEM TRANSPORT PROTEIN"/>
    <property type="match status" value="1"/>
</dbReference>
<keyword evidence="8" id="KW-0418">Kinase</keyword>
<feature type="domain" description="PTS EIIC type-1" evidence="15">
    <location>
        <begin position="109"/>
        <end position="462"/>
    </location>
</feature>
<dbReference type="PROSITE" id="PS51093">
    <property type="entry name" value="PTS_EIIA_TYPE_1"/>
    <property type="match status" value="1"/>
</dbReference>
<dbReference type="PROSITE" id="PS51103">
    <property type="entry name" value="PTS_EIIC_TYPE_1"/>
    <property type="match status" value="1"/>
</dbReference>
<keyword evidence="6" id="KW-0598">Phosphotransferase system</keyword>
<protein>
    <submittedName>
        <fullName evidence="16">Beta-glucoside-specific PTS transporter subunit IIABC</fullName>
        <ecNumber evidence="16">2.7.1.-</ecNumber>
    </submittedName>
</protein>
<feature type="transmembrane region" description="Helical" evidence="12">
    <location>
        <begin position="175"/>
        <end position="192"/>
    </location>
</feature>
<dbReference type="PROSITE" id="PS51098">
    <property type="entry name" value="PTS_EIIB_TYPE_1"/>
    <property type="match status" value="1"/>
</dbReference>
<comment type="subcellular location">
    <subcellularLocation>
        <location evidence="1">Cell membrane</location>
        <topology evidence="1">Multi-pass membrane protein</topology>
    </subcellularLocation>
</comment>
<dbReference type="Pfam" id="PF02378">
    <property type="entry name" value="PTS_EIIC"/>
    <property type="match status" value="1"/>
</dbReference>
<dbReference type="Pfam" id="PF00367">
    <property type="entry name" value="PTS_EIIB"/>
    <property type="match status" value="1"/>
</dbReference>
<organism evidence="16 17">
    <name type="scientific">Leuconostoc aquikimchii</name>
    <dbReference type="NCBI Taxonomy" id="3236804"/>
    <lineage>
        <taxon>Bacteria</taxon>
        <taxon>Bacillati</taxon>
        <taxon>Bacillota</taxon>
        <taxon>Bacilli</taxon>
        <taxon>Lactobacillales</taxon>
        <taxon>Lactobacillaceae</taxon>
        <taxon>Leuconostoc</taxon>
    </lineage>
</organism>
<dbReference type="InterPro" id="IPR036878">
    <property type="entry name" value="Glu_permease_IIB"/>
</dbReference>
<evidence type="ECO:0000313" key="17">
    <source>
        <dbReference type="Proteomes" id="UP001556617"/>
    </source>
</evidence>
<keyword evidence="5 16" id="KW-0808">Transferase</keyword>
<sequence length="631" mass="67051">MAKYTELAEDILAHIGGAENVSGLRHCVTRLRFNLKDESIADTDYLQQRDGVVTVVKAGGQYQVVIGNHVPDVYEEVVKVGHLPAGGSLDIDEGDDVKPQGNLFDRFIDVVSSLFQPILGALAAVGILKGVTAILAAAGMPADNSIYVVMTAIGDGLFQYLPVLLAVTAANKFKMNIYTALAIAGALVYPNLSQLLGAAKPFMGLSVQLPAGGYYNSVLPIILAIFIASKIERFMKKHTNDNVKMFFVPMATIFVTLWLTFLIVGPVANIASNGVGAFFTTIYNISPILYGFAMGAGWQILVMFGLHWGIVPLIITQIATMGFSPLMAAAALPNFTQTGVLTGVFFKTKEKKVKTGIIPTIISSIFGVTEPAIYGYSLPMKTPFIVSIISSGIVGAYLGYFKVLAYINGGLGVFMYPSYIGPNGNLMGVMHMLIGTVMAIVLGFVGMMFVKVPKLYDKTPAVATTGATQTQTHVSAEVVLQSEVVKSPVTGDIVALADVEDVVFSSGAMGQGVAVAPSIGEIVAPADGEVKILFPTKHAIGFVTDKGAELLIHIGMNTVELEGKYFTAHVAQGDRVRAGQKLVSFDIAAIQAAGYSVVTPVIVTNSPQYVEVTPTTSQNVRFTSDLIVLKK</sequence>
<dbReference type="InterPro" id="IPR050558">
    <property type="entry name" value="PTS_Sugar-Specific_Components"/>
</dbReference>
<evidence type="ECO:0000256" key="2">
    <source>
        <dbReference type="ARBA" id="ARBA00022448"/>
    </source>
</evidence>
<dbReference type="SUPFAM" id="SSF55604">
    <property type="entry name" value="Glucose permease domain IIB"/>
    <property type="match status" value="1"/>
</dbReference>
<keyword evidence="2" id="KW-0813">Transport</keyword>
<accession>A0ABV3S1M5</accession>
<feature type="active site" description="Phosphocysteine intermediate; for EIIB activity" evidence="11">
    <location>
        <position position="27"/>
    </location>
</feature>
<dbReference type="RefSeq" id="WP_367973393.1">
    <property type="nucleotide sequence ID" value="NZ_JBFPEQ010000001.1"/>
</dbReference>
<evidence type="ECO:0000256" key="5">
    <source>
        <dbReference type="ARBA" id="ARBA00022679"/>
    </source>
</evidence>
<comment type="caution">
    <text evidence="16">The sequence shown here is derived from an EMBL/GenBank/DDBJ whole genome shotgun (WGS) entry which is preliminary data.</text>
</comment>
<dbReference type="Gene3D" id="2.70.70.10">
    <property type="entry name" value="Glucose Permease (Domain IIA)"/>
    <property type="match status" value="1"/>
</dbReference>
<dbReference type="InterPro" id="IPR013013">
    <property type="entry name" value="PTS_EIIC_1"/>
</dbReference>
<dbReference type="Gene3D" id="3.30.1360.60">
    <property type="entry name" value="Glucose permease domain IIB"/>
    <property type="match status" value="1"/>
</dbReference>
<gene>
    <name evidence="16" type="ORF">AB3K24_01120</name>
</gene>
<dbReference type="EC" id="2.7.1.-" evidence="16"/>
<evidence type="ECO:0000256" key="1">
    <source>
        <dbReference type="ARBA" id="ARBA00004651"/>
    </source>
</evidence>
<evidence type="ECO:0000256" key="7">
    <source>
        <dbReference type="ARBA" id="ARBA00022692"/>
    </source>
</evidence>
<dbReference type="PROSITE" id="PS00371">
    <property type="entry name" value="PTS_EIIA_TYPE_1_HIS"/>
    <property type="match status" value="1"/>
</dbReference>
<keyword evidence="3" id="KW-1003">Cell membrane</keyword>
<feature type="domain" description="PTS EIIA type-1" evidence="13">
    <location>
        <begin position="501"/>
        <end position="605"/>
    </location>
</feature>
<evidence type="ECO:0000259" key="15">
    <source>
        <dbReference type="PROSITE" id="PS51103"/>
    </source>
</evidence>
<proteinExistence type="predicted"/>
<feature type="transmembrane region" description="Helical" evidence="12">
    <location>
        <begin position="300"/>
        <end position="320"/>
    </location>
</feature>
<keyword evidence="17" id="KW-1185">Reference proteome</keyword>
<evidence type="ECO:0000256" key="11">
    <source>
        <dbReference type="PROSITE-ProRule" id="PRU00421"/>
    </source>
</evidence>
<dbReference type="InterPro" id="IPR011297">
    <property type="entry name" value="PTS_IIABC_b_glu"/>
</dbReference>
<feature type="transmembrane region" description="Helical" evidence="12">
    <location>
        <begin position="146"/>
        <end position="168"/>
    </location>
</feature>
<dbReference type="InterPro" id="IPR001127">
    <property type="entry name" value="PTS_EIIA_1_perm"/>
</dbReference>
<dbReference type="InterPro" id="IPR011055">
    <property type="entry name" value="Dup_hybrid_motif"/>
</dbReference>
<dbReference type="EMBL" id="JBFPER010000001">
    <property type="protein sequence ID" value="MEX0379965.1"/>
    <property type="molecule type" value="Genomic_DNA"/>
</dbReference>
<dbReference type="PROSITE" id="PS01035">
    <property type="entry name" value="PTS_EIIB_TYPE_1_CYS"/>
    <property type="match status" value="1"/>
</dbReference>
<evidence type="ECO:0000256" key="3">
    <source>
        <dbReference type="ARBA" id="ARBA00022475"/>
    </source>
</evidence>
<reference evidence="16 17" key="1">
    <citation type="submission" date="2024-07" db="EMBL/GenBank/DDBJ databases">
        <authorList>
            <person name="Yun M."/>
        </authorList>
    </citation>
    <scope>NUCLEOTIDE SEQUENCE [LARGE SCALE GENOMIC DNA]</scope>
    <source>
        <strain evidence="16 17">MS01</strain>
    </source>
</reference>
<evidence type="ECO:0000256" key="4">
    <source>
        <dbReference type="ARBA" id="ARBA00022597"/>
    </source>
</evidence>
<dbReference type="InterPro" id="IPR003352">
    <property type="entry name" value="PTS_EIIC"/>
</dbReference>
<evidence type="ECO:0000256" key="9">
    <source>
        <dbReference type="ARBA" id="ARBA00022989"/>
    </source>
</evidence>
<keyword evidence="4" id="KW-0762">Sugar transport</keyword>
<keyword evidence="9 12" id="KW-1133">Transmembrane helix</keyword>
<dbReference type="CDD" id="cd00212">
    <property type="entry name" value="PTS_IIB_glc"/>
    <property type="match status" value="1"/>
</dbReference>
<evidence type="ECO:0000313" key="16">
    <source>
        <dbReference type="EMBL" id="MEX0379965.1"/>
    </source>
</evidence>
<dbReference type="NCBIfam" id="TIGR01995">
    <property type="entry name" value="PTS-II-ABC-beta"/>
    <property type="match status" value="1"/>
</dbReference>
<dbReference type="InterPro" id="IPR018113">
    <property type="entry name" value="PTrfase_EIIB_Cys"/>
</dbReference>
<feature type="transmembrane region" description="Helical" evidence="12">
    <location>
        <begin position="243"/>
        <end position="264"/>
    </location>
</feature>
<dbReference type="InterPro" id="IPR001996">
    <property type="entry name" value="PTS_IIB_1"/>
</dbReference>
<feature type="domain" description="PTS EIIB type-1" evidence="14">
    <location>
        <begin position="5"/>
        <end position="87"/>
    </location>
</feature>
<evidence type="ECO:0000256" key="6">
    <source>
        <dbReference type="ARBA" id="ARBA00022683"/>
    </source>
</evidence>
<evidence type="ECO:0000256" key="8">
    <source>
        <dbReference type="ARBA" id="ARBA00022777"/>
    </source>
</evidence>
<feature type="transmembrane region" description="Helical" evidence="12">
    <location>
        <begin position="212"/>
        <end position="231"/>
    </location>
</feature>
<feature type="transmembrane region" description="Helical" evidence="12">
    <location>
        <begin position="384"/>
        <end position="407"/>
    </location>
</feature>
<keyword evidence="7 12" id="KW-0812">Transmembrane</keyword>
<dbReference type="GO" id="GO:0016740">
    <property type="term" value="F:transferase activity"/>
    <property type="evidence" value="ECO:0007669"/>
    <property type="project" value="UniProtKB-KW"/>
</dbReference>
<dbReference type="NCBIfam" id="TIGR00830">
    <property type="entry name" value="PTBA"/>
    <property type="match status" value="1"/>
</dbReference>
<dbReference type="SUPFAM" id="SSF51261">
    <property type="entry name" value="Duplicated hybrid motif"/>
    <property type="match status" value="1"/>
</dbReference>
<evidence type="ECO:0000259" key="13">
    <source>
        <dbReference type="PROSITE" id="PS51093"/>
    </source>
</evidence>